<dbReference type="SUPFAM" id="SSF52833">
    <property type="entry name" value="Thioredoxin-like"/>
    <property type="match status" value="1"/>
</dbReference>
<dbReference type="RefSeq" id="WP_133736316.1">
    <property type="nucleotide sequence ID" value="NZ_SOAX01000004.1"/>
</dbReference>
<evidence type="ECO:0000256" key="7">
    <source>
        <dbReference type="PIRNR" id="PIRNR001488"/>
    </source>
</evidence>
<dbReference type="InterPro" id="IPR013766">
    <property type="entry name" value="Thioredoxin_domain"/>
</dbReference>
<feature type="domain" description="Thioredoxin" evidence="10">
    <location>
        <begin position="10"/>
        <end position="153"/>
    </location>
</feature>
<evidence type="ECO:0000259" key="10">
    <source>
        <dbReference type="PROSITE" id="PS51352"/>
    </source>
</evidence>
<proteinExistence type="inferred from homology"/>
<gene>
    <name evidence="11" type="ORF">DES49_2073</name>
</gene>
<keyword evidence="3 9" id="KW-0732">Signal</keyword>
<keyword evidence="12" id="KW-1185">Reference proteome</keyword>
<dbReference type="AlphaFoldDB" id="A0A4R7JSI5"/>
<dbReference type="Gene3D" id="3.40.30.10">
    <property type="entry name" value="Glutaredoxin"/>
    <property type="match status" value="1"/>
</dbReference>
<evidence type="ECO:0000313" key="11">
    <source>
        <dbReference type="EMBL" id="TDT40307.1"/>
    </source>
</evidence>
<dbReference type="PIRSF" id="PIRSF001488">
    <property type="entry name" value="Tdi_protein"/>
    <property type="match status" value="1"/>
</dbReference>
<dbReference type="EMBL" id="SOAX01000004">
    <property type="protein sequence ID" value="TDT40307.1"/>
    <property type="molecule type" value="Genomic_DNA"/>
</dbReference>
<dbReference type="OrthoDB" id="9784896at2"/>
<keyword evidence="4 7" id="KW-0574">Periplasm</keyword>
<feature type="chain" id="PRO_5020880602" description="Thiol:disulfide interchange protein" evidence="9">
    <location>
        <begin position="22"/>
        <end position="209"/>
    </location>
</feature>
<dbReference type="InterPro" id="IPR001853">
    <property type="entry name" value="DSBA-like_thioredoxin_dom"/>
</dbReference>
<dbReference type="InterPro" id="IPR023205">
    <property type="entry name" value="DsbA/DsbL"/>
</dbReference>
<dbReference type="PROSITE" id="PS00194">
    <property type="entry name" value="THIOREDOXIN_1"/>
    <property type="match status" value="1"/>
</dbReference>
<accession>A0A4R7JSI5</accession>
<evidence type="ECO:0000256" key="9">
    <source>
        <dbReference type="SAM" id="SignalP"/>
    </source>
</evidence>
<comment type="subcellular location">
    <subcellularLocation>
        <location evidence="1 7">Periplasm</location>
    </subcellularLocation>
</comment>
<evidence type="ECO:0000256" key="3">
    <source>
        <dbReference type="ARBA" id="ARBA00022729"/>
    </source>
</evidence>
<reference evidence="11 12" key="1">
    <citation type="submission" date="2019-03" db="EMBL/GenBank/DDBJ databases">
        <title>Genomic Encyclopedia of Type Strains, Phase IV (KMG-IV): sequencing the most valuable type-strain genomes for metagenomic binning, comparative biology and taxonomic classification.</title>
        <authorList>
            <person name="Goeker M."/>
        </authorList>
    </citation>
    <scope>NUCLEOTIDE SEQUENCE [LARGE SCALE GENOMIC DNA]</scope>
    <source>
        <strain evidence="11 12">DSM 15505</strain>
    </source>
</reference>
<dbReference type="InterPro" id="IPR017937">
    <property type="entry name" value="Thioredoxin_CS"/>
</dbReference>
<dbReference type="GO" id="GO:0015036">
    <property type="term" value="F:disulfide oxidoreductase activity"/>
    <property type="evidence" value="ECO:0007669"/>
    <property type="project" value="UniProtKB-ARBA"/>
</dbReference>
<keyword evidence="6" id="KW-0676">Redox-active center</keyword>
<keyword evidence="5 7" id="KW-1015">Disulfide bond</keyword>
<dbReference type="PROSITE" id="PS51352">
    <property type="entry name" value="THIOREDOXIN_2"/>
    <property type="match status" value="1"/>
</dbReference>
<evidence type="ECO:0000256" key="5">
    <source>
        <dbReference type="ARBA" id="ARBA00023157"/>
    </source>
</evidence>
<dbReference type="PANTHER" id="PTHR35891">
    <property type="entry name" value="THIOL:DISULFIDE INTERCHANGE PROTEIN DSBA"/>
    <property type="match status" value="1"/>
</dbReference>
<comment type="caution">
    <text evidence="11">The sequence shown here is derived from an EMBL/GenBank/DDBJ whole genome shotgun (WGS) entry which is preliminary data.</text>
</comment>
<dbReference type="InterPro" id="IPR036249">
    <property type="entry name" value="Thioredoxin-like_sf"/>
</dbReference>
<dbReference type="GO" id="GO:0042597">
    <property type="term" value="C:periplasmic space"/>
    <property type="evidence" value="ECO:0007669"/>
    <property type="project" value="UniProtKB-SubCell"/>
</dbReference>
<dbReference type="CDD" id="cd03019">
    <property type="entry name" value="DsbA_DsbA"/>
    <property type="match status" value="1"/>
</dbReference>
<dbReference type="PANTHER" id="PTHR35891:SF2">
    <property type="entry name" value="THIOL:DISULFIDE INTERCHANGE PROTEIN DSBA"/>
    <property type="match status" value="1"/>
</dbReference>
<dbReference type="InterPro" id="IPR050824">
    <property type="entry name" value="Thiol_disulfide_DsbA"/>
</dbReference>
<dbReference type="Proteomes" id="UP000295830">
    <property type="component" value="Unassembled WGS sequence"/>
</dbReference>
<evidence type="ECO:0000256" key="2">
    <source>
        <dbReference type="ARBA" id="ARBA00005791"/>
    </source>
</evidence>
<feature type="signal peptide" evidence="9">
    <location>
        <begin position="1"/>
        <end position="21"/>
    </location>
</feature>
<protein>
    <recommendedName>
        <fullName evidence="7">Thiol:disulfide interchange protein</fullName>
    </recommendedName>
</protein>
<evidence type="ECO:0000256" key="4">
    <source>
        <dbReference type="ARBA" id="ARBA00022764"/>
    </source>
</evidence>
<sequence>MPRRILCTLLALSFVAPLAMAQDWEEGTHYNQLSNPVETRSGDQYEVAEVFWYGCPSCYQMQPVIKEWKKDLADDVNLRHVPASMRSDWETHAQAFYVARELGVVDEMHGPLFDALAGEKRSLNSKEALAGFFEEVGAADAEAVTEAWDSFAVDTAMRRGKAFQQGARVTGTPTLVVEGRYVITVRKAGNYENMLAIADHLVEQERSGD</sequence>
<dbReference type="Pfam" id="PF01323">
    <property type="entry name" value="DSBA"/>
    <property type="match status" value="1"/>
</dbReference>
<evidence type="ECO:0000313" key="12">
    <source>
        <dbReference type="Proteomes" id="UP000295830"/>
    </source>
</evidence>
<feature type="disulfide bond" description="Redox-active" evidence="8">
    <location>
        <begin position="55"/>
        <end position="58"/>
    </location>
</feature>
<evidence type="ECO:0000256" key="6">
    <source>
        <dbReference type="ARBA" id="ARBA00023284"/>
    </source>
</evidence>
<comment type="similarity">
    <text evidence="2">Belongs to the thioredoxin family. DsbA subfamily.</text>
</comment>
<name>A0A4R7JSI5_9GAMM</name>
<evidence type="ECO:0000256" key="8">
    <source>
        <dbReference type="PIRSR" id="PIRSR001488-1"/>
    </source>
</evidence>
<organism evidence="11 12">
    <name type="scientific">Halospina denitrificans</name>
    <dbReference type="NCBI Taxonomy" id="332522"/>
    <lineage>
        <taxon>Bacteria</taxon>
        <taxon>Pseudomonadati</taxon>
        <taxon>Pseudomonadota</taxon>
        <taxon>Gammaproteobacteria</taxon>
        <taxon>Halospina</taxon>
    </lineage>
</organism>
<evidence type="ECO:0000256" key="1">
    <source>
        <dbReference type="ARBA" id="ARBA00004418"/>
    </source>
</evidence>